<evidence type="ECO:0000256" key="1">
    <source>
        <dbReference type="ARBA" id="ARBA00008842"/>
    </source>
</evidence>
<keyword evidence="2" id="KW-0446">Lipid-binding</keyword>
<dbReference type="Gene3D" id="3.30.70.3490">
    <property type="match status" value="1"/>
</dbReference>
<evidence type="ECO:0000256" key="5">
    <source>
        <dbReference type="SAM" id="Coils"/>
    </source>
</evidence>
<dbReference type="InterPro" id="IPR000648">
    <property type="entry name" value="Oxysterol-bd"/>
</dbReference>
<evidence type="ECO:0000313" key="7">
    <source>
        <dbReference type="Proteomes" id="UP000030665"/>
    </source>
</evidence>
<dbReference type="SUPFAM" id="SSF144000">
    <property type="entry name" value="Oxysterol-binding protein-like"/>
    <property type="match status" value="1"/>
</dbReference>
<dbReference type="PANTHER" id="PTHR10972">
    <property type="entry name" value="OXYSTEROL-BINDING PROTEIN-RELATED"/>
    <property type="match status" value="1"/>
</dbReference>
<dbReference type="STRING" id="36087.A0A077Z664"/>
<accession>A0A077Z664</accession>
<organism evidence="6 7">
    <name type="scientific">Trichuris trichiura</name>
    <name type="common">Whipworm</name>
    <name type="synonym">Trichocephalus trichiurus</name>
    <dbReference type="NCBI Taxonomy" id="36087"/>
    <lineage>
        <taxon>Eukaryota</taxon>
        <taxon>Metazoa</taxon>
        <taxon>Ecdysozoa</taxon>
        <taxon>Nematoda</taxon>
        <taxon>Enoplea</taxon>
        <taxon>Dorylaimia</taxon>
        <taxon>Trichinellida</taxon>
        <taxon>Trichuridae</taxon>
        <taxon>Trichuris</taxon>
    </lineage>
</organism>
<dbReference type="PANTHER" id="PTHR10972:SF209">
    <property type="entry name" value="OXYSTEROL-BINDING PROTEIN"/>
    <property type="match status" value="1"/>
</dbReference>
<dbReference type="AlphaFoldDB" id="A0A077Z664"/>
<evidence type="ECO:0000256" key="4">
    <source>
        <dbReference type="RuleBase" id="RU003845"/>
    </source>
</evidence>
<proteinExistence type="inferred from homology"/>
<keyword evidence="7" id="KW-1185">Reference proteome</keyword>
<name>A0A077Z664_TRITR</name>
<dbReference type="Proteomes" id="UP000030665">
    <property type="component" value="Unassembled WGS sequence"/>
</dbReference>
<dbReference type="GO" id="GO:0097038">
    <property type="term" value="C:perinuclear endoplasmic reticulum"/>
    <property type="evidence" value="ECO:0007669"/>
    <property type="project" value="TreeGrafter"/>
</dbReference>
<dbReference type="Pfam" id="PF01237">
    <property type="entry name" value="Oxysterol_BP"/>
    <property type="match status" value="1"/>
</dbReference>
<evidence type="ECO:0000256" key="2">
    <source>
        <dbReference type="ARBA" id="ARBA00023121"/>
    </source>
</evidence>
<dbReference type="FunFam" id="2.40.160.120:FF:000001">
    <property type="entry name" value="Oxysterol-binding protein"/>
    <property type="match status" value="1"/>
</dbReference>
<dbReference type="InterPro" id="IPR018494">
    <property type="entry name" value="Oxysterol-bd_CS"/>
</dbReference>
<sequence>MISPERLKELYENRDAIAQVNAKREKANAWTILKHSIGSDLTRLTIPIVFNEPLSFLQRLTEYMQYSALLGSITTEEDPVKRIEKVAAFAVSALSSNHGRLRKPFNPILGETYQLDKPEFRVCCEQVSHHPPISAFHAQSTGFKFYGTINPRIKIRGQSLEIEPIGLFTLELERSTPSDQYKPAEQSIFSVGDVYTWSNVNTIVNNIIITPFKEGTMEITGHRSGLKCVLQFKPPTALFGNSERRSIQGYITNQQKHRIRALYGDWTQFLASCNVDSFKKFFPRWTKERFSVALSRTASSPDQSSVVPLINDCDFAHPAVTGIADSTLLWQVDAKPSLAADFFGFNHFAMELNCLKSTTSTSLPPTDSRLRPDIRLLEKGNLEAAEKEKLRLEEKQRLALEARKKSKQQWMPRWFSLGTHSETNKPSWLFTGTYWQRDWSKCPDLF</sequence>
<keyword evidence="5" id="KW-0175">Coiled coil</keyword>
<feature type="coiled-coil region" evidence="5">
    <location>
        <begin position="375"/>
        <end position="405"/>
    </location>
</feature>
<gene>
    <name evidence="6" type="ORF">TTRE_0000241401</name>
</gene>
<reference evidence="6" key="2">
    <citation type="submission" date="2014-03" db="EMBL/GenBank/DDBJ databases">
        <title>The whipworm genome and dual-species transcriptomics of an intimate host-pathogen interaction.</title>
        <authorList>
            <person name="Foth B.J."/>
            <person name="Tsai I.J."/>
            <person name="Reid A.J."/>
            <person name="Bancroft A.J."/>
            <person name="Nichol S."/>
            <person name="Tracey A."/>
            <person name="Holroyd N."/>
            <person name="Cotton J.A."/>
            <person name="Stanley E.J."/>
            <person name="Zarowiecki M."/>
            <person name="Liu J.Z."/>
            <person name="Huckvale T."/>
            <person name="Cooper P.J."/>
            <person name="Grencis R.K."/>
            <person name="Berriman M."/>
        </authorList>
    </citation>
    <scope>NUCLEOTIDE SEQUENCE [LARGE SCALE GENOMIC DNA]</scope>
</reference>
<comment type="similarity">
    <text evidence="1 3">Belongs to the OSBP family.</text>
</comment>
<evidence type="ECO:0000256" key="3">
    <source>
        <dbReference type="RuleBase" id="RU003844"/>
    </source>
</evidence>
<dbReference type="GO" id="GO:0120009">
    <property type="term" value="P:intermembrane lipid transfer"/>
    <property type="evidence" value="ECO:0007669"/>
    <property type="project" value="UniProtKB-ARBA"/>
</dbReference>
<dbReference type="GO" id="GO:0032934">
    <property type="term" value="F:sterol binding"/>
    <property type="evidence" value="ECO:0007669"/>
    <property type="project" value="TreeGrafter"/>
</dbReference>
<dbReference type="GO" id="GO:0005886">
    <property type="term" value="C:plasma membrane"/>
    <property type="evidence" value="ECO:0007669"/>
    <property type="project" value="TreeGrafter"/>
</dbReference>
<dbReference type="PROSITE" id="PS01013">
    <property type="entry name" value="OSBP"/>
    <property type="match status" value="1"/>
</dbReference>
<keyword evidence="4" id="KW-0445">Lipid transport</keyword>
<dbReference type="Gene3D" id="2.40.160.120">
    <property type="match status" value="1"/>
</dbReference>
<protein>
    <recommendedName>
        <fullName evidence="4">Oxysterol-binding protein</fullName>
    </recommendedName>
</protein>
<keyword evidence="4" id="KW-0813">Transport</keyword>
<dbReference type="EMBL" id="HG805881">
    <property type="protein sequence ID" value="CDW54145.1"/>
    <property type="molecule type" value="Genomic_DNA"/>
</dbReference>
<dbReference type="GO" id="GO:0005829">
    <property type="term" value="C:cytosol"/>
    <property type="evidence" value="ECO:0007669"/>
    <property type="project" value="TreeGrafter"/>
</dbReference>
<reference evidence="6" key="1">
    <citation type="submission" date="2014-01" db="EMBL/GenBank/DDBJ databases">
        <authorList>
            <person name="Aslett M."/>
        </authorList>
    </citation>
    <scope>NUCLEOTIDE SEQUENCE</scope>
</reference>
<dbReference type="OrthoDB" id="416222at2759"/>
<evidence type="ECO:0000313" key="6">
    <source>
        <dbReference type="EMBL" id="CDW54145.1"/>
    </source>
</evidence>
<dbReference type="InterPro" id="IPR037239">
    <property type="entry name" value="OSBP_sf"/>
</dbReference>